<dbReference type="GeneID" id="5562450"/>
<dbReference type="AlphaFoldDB" id="A8A9D0"/>
<accession>A8A9D0</accession>
<dbReference type="Proteomes" id="UP000000262">
    <property type="component" value="Chromosome"/>
</dbReference>
<evidence type="ECO:0000259" key="1">
    <source>
        <dbReference type="Pfam" id="PF00156"/>
    </source>
</evidence>
<sequence length="226" mass="24449">MGKIIYDPSLSERVKVYKDRRHAGRVLGSFMKSHSLIPDLIMAIPAGGVPVALEVAKVLGVKMDIIIVKKVLYPWTTEAGFGAVGPLGTVVLGPSPLSEEEVKLQLAEALKKVEERERLLRKGKPYPDLTGLTVAVVDDGIAAGYTMLAAVEAVRKMGAREVWAAAPTASVDGAERVARKADLVIVPNLRSGPYFAVAEAYEVWYDLDEEEVLQLLEEAKSLGLLL</sequence>
<name>A8A9D0_IGNH4</name>
<dbReference type="RefSeq" id="WP_011998384.1">
    <property type="nucleotide sequence ID" value="NC_009776.1"/>
</dbReference>
<keyword evidence="3" id="KW-1185">Reference proteome</keyword>
<dbReference type="EMBL" id="CP000816">
    <property type="protein sequence ID" value="ABU81532.1"/>
    <property type="molecule type" value="Genomic_DNA"/>
</dbReference>
<feature type="domain" description="Phosphoribosyltransferase" evidence="1">
    <location>
        <begin position="38"/>
        <end position="170"/>
    </location>
</feature>
<dbReference type="Gene3D" id="3.30.1310.20">
    <property type="entry name" value="PRTase-like"/>
    <property type="match status" value="1"/>
</dbReference>
<dbReference type="SUPFAM" id="SSF53271">
    <property type="entry name" value="PRTase-like"/>
    <property type="match status" value="1"/>
</dbReference>
<gene>
    <name evidence="2" type="ordered locus">Igni_0349</name>
</gene>
<dbReference type="OrthoDB" id="56536at2157"/>
<evidence type="ECO:0000313" key="3">
    <source>
        <dbReference type="Proteomes" id="UP000000262"/>
    </source>
</evidence>
<protein>
    <submittedName>
        <fullName evidence="2">Phosphoribosyltransferase</fullName>
    </submittedName>
</protein>
<keyword evidence="2" id="KW-0808">Transferase</keyword>
<evidence type="ECO:0000313" key="2">
    <source>
        <dbReference type="EMBL" id="ABU81532.1"/>
    </source>
</evidence>
<dbReference type="Gene3D" id="3.40.50.2020">
    <property type="match status" value="1"/>
</dbReference>
<proteinExistence type="predicted"/>
<dbReference type="CDD" id="cd06223">
    <property type="entry name" value="PRTases_typeI"/>
    <property type="match status" value="1"/>
</dbReference>
<dbReference type="InterPro" id="IPR000836">
    <property type="entry name" value="PRTase_dom"/>
</dbReference>
<organism evidence="2 3">
    <name type="scientific">Ignicoccus hospitalis (strain KIN4/I / DSM 18386 / JCM 14125)</name>
    <dbReference type="NCBI Taxonomy" id="453591"/>
    <lineage>
        <taxon>Archaea</taxon>
        <taxon>Thermoproteota</taxon>
        <taxon>Thermoprotei</taxon>
        <taxon>Desulfurococcales</taxon>
        <taxon>Desulfurococcaceae</taxon>
        <taxon>Ignicoccus</taxon>
    </lineage>
</organism>
<dbReference type="PhylomeDB" id="A8A9D0"/>
<dbReference type="KEGG" id="iho:Igni_0349"/>
<dbReference type="InterPro" id="IPR029057">
    <property type="entry name" value="PRTase-like"/>
</dbReference>
<keyword evidence="2" id="KW-0328">Glycosyltransferase</keyword>
<reference evidence="2 3" key="1">
    <citation type="journal article" date="2008" name="Genome Biol.">
        <title>A genomic analysis of the archaeal system Ignicoccus hospitalis-Nanoarchaeum equitans.</title>
        <authorList>
            <person name="Podar M."/>
            <person name="Anderson I."/>
            <person name="Makarova K.S."/>
            <person name="Elkins J.G."/>
            <person name="Ivanova N."/>
            <person name="Wall M.A."/>
            <person name="Lykidis A."/>
            <person name="Mavromatis K."/>
            <person name="Sun H."/>
            <person name="Hudson M.E."/>
            <person name="Chen W."/>
            <person name="Deciu C."/>
            <person name="Hutchison D."/>
            <person name="Eads J.R."/>
            <person name="Anderson A."/>
            <person name="Fernandes F."/>
            <person name="Szeto E."/>
            <person name="Lapidus A."/>
            <person name="Kyrpides N.C."/>
            <person name="Saier M.H.Jr."/>
            <person name="Richardson P.M."/>
            <person name="Rachel R."/>
            <person name="Huber H."/>
            <person name="Eisen J.A."/>
            <person name="Koonin E.V."/>
            <person name="Keller M."/>
            <person name="Stetter K.O."/>
        </authorList>
    </citation>
    <scope>NUCLEOTIDE SEQUENCE [LARGE SCALE GENOMIC DNA]</scope>
    <source>
        <strain evidence="3">KIN4/I / DSM 18386 / JCM 14125</strain>
    </source>
</reference>
<dbReference type="STRING" id="453591.Igni_0349"/>
<dbReference type="HOGENOM" id="CLU_083583_0_0_2"/>
<dbReference type="Pfam" id="PF00156">
    <property type="entry name" value="Pribosyltran"/>
    <property type="match status" value="1"/>
</dbReference>
<dbReference type="eggNOG" id="arCOG00041">
    <property type="taxonomic scope" value="Archaea"/>
</dbReference>
<dbReference type="GO" id="GO:0016757">
    <property type="term" value="F:glycosyltransferase activity"/>
    <property type="evidence" value="ECO:0007669"/>
    <property type="project" value="UniProtKB-KW"/>
</dbReference>